<dbReference type="NCBIfam" id="TIGR00494">
    <property type="entry name" value="crcB"/>
    <property type="match status" value="1"/>
</dbReference>
<dbReference type="HAMAP" id="MF_00454">
    <property type="entry name" value="FluC"/>
    <property type="match status" value="1"/>
</dbReference>
<proteinExistence type="inferred from homology"/>
<keyword evidence="2 10" id="KW-1003">Cell membrane</keyword>
<evidence type="ECO:0000256" key="1">
    <source>
        <dbReference type="ARBA" id="ARBA00004651"/>
    </source>
</evidence>
<evidence type="ECO:0000256" key="2">
    <source>
        <dbReference type="ARBA" id="ARBA00022475"/>
    </source>
</evidence>
<comment type="subcellular location">
    <subcellularLocation>
        <location evidence="1 10">Cell membrane</location>
        <topology evidence="1 10">Multi-pass membrane protein</topology>
    </subcellularLocation>
</comment>
<keyword evidence="10" id="KW-0479">Metal-binding</keyword>
<feature type="transmembrane region" description="Helical" evidence="10">
    <location>
        <begin position="62"/>
        <end position="81"/>
    </location>
</feature>
<dbReference type="Pfam" id="PF02537">
    <property type="entry name" value="CRCB"/>
    <property type="match status" value="1"/>
</dbReference>
<dbReference type="EMBL" id="JAMDMX010000046">
    <property type="protein sequence ID" value="MCY9694184.1"/>
    <property type="molecule type" value="Genomic_DNA"/>
</dbReference>
<comment type="activity regulation">
    <text evidence="10">Na(+) is not transported, but it plays an essential structural role and its presence is essential for fluoride channel function.</text>
</comment>
<evidence type="ECO:0000256" key="5">
    <source>
        <dbReference type="ARBA" id="ARBA00023136"/>
    </source>
</evidence>
<keyword evidence="4 10" id="KW-1133">Transmembrane helix</keyword>
<dbReference type="PANTHER" id="PTHR28259:SF1">
    <property type="entry name" value="FLUORIDE EXPORT PROTEIN 1-RELATED"/>
    <property type="match status" value="1"/>
</dbReference>
<keyword evidence="12" id="KW-1185">Reference proteome</keyword>
<accession>A0ABT4GDC4</accession>
<evidence type="ECO:0000256" key="3">
    <source>
        <dbReference type="ARBA" id="ARBA00022692"/>
    </source>
</evidence>
<feature type="binding site" evidence="10">
    <location>
        <position position="73"/>
    </location>
    <ligand>
        <name>Na(+)</name>
        <dbReference type="ChEBI" id="CHEBI:29101"/>
        <note>structural</note>
    </ligand>
</feature>
<keyword evidence="10" id="KW-0813">Transport</keyword>
<gene>
    <name evidence="10 11" type="primary">crcB</name>
    <name evidence="10" type="synonym">fluC</name>
    <name evidence="11" type="ORF">M5X19_14910</name>
</gene>
<dbReference type="PANTHER" id="PTHR28259">
    <property type="entry name" value="FLUORIDE EXPORT PROTEIN 1-RELATED"/>
    <property type="match status" value="1"/>
</dbReference>
<evidence type="ECO:0000256" key="4">
    <source>
        <dbReference type="ARBA" id="ARBA00022989"/>
    </source>
</evidence>
<feature type="transmembrane region" description="Helical" evidence="10">
    <location>
        <begin position="31"/>
        <end position="50"/>
    </location>
</feature>
<dbReference type="InterPro" id="IPR003691">
    <property type="entry name" value="FluC"/>
</dbReference>
<feature type="transmembrane region" description="Helical" evidence="10">
    <location>
        <begin position="93"/>
        <end position="114"/>
    </location>
</feature>
<feature type="binding site" evidence="10">
    <location>
        <position position="76"/>
    </location>
    <ligand>
        <name>Na(+)</name>
        <dbReference type="ChEBI" id="CHEBI:29101"/>
        <note>structural</note>
    </ligand>
</feature>
<keyword evidence="10" id="KW-0915">Sodium</keyword>
<organism evidence="11 12">
    <name type="scientific">Paenibacillus alginolyticus</name>
    <dbReference type="NCBI Taxonomy" id="59839"/>
    <lineage>
        <taxon>Bacteria</taxon>
        <taxon>Bacillati</taxon>
        <taxon>Bacillota</taxon>
        <taxon>Bacilli</taxon>
        <taxon>Bacillales</taxon>
        <taxon>Paenibacillaceae</taxon>
        <taxon>Paenibacillus</taxon>
    </lineage>
</organism>
<keyword evidence="3 10" id="KW-0812">Transmembrane</keyword>
<dbReference type="RefSeq" id="WP_268615903.1">
    <property type="nucleotide sequence ID" value="NZ_JAMDMX010000046.1"/>
</dbReference>
<keyword evidence="6 10" id="KW-0407">Ion channel</keyword>
<evidence type="ECO:0000313" key="12">
    <source>
        <dbReference type="Proteomes" id="UP001527099"/>
    </source>
</evidence>
<protein>
    <recommendedName>
        <fullName evidence="10">Fluoride-specific ion channel FluC</fullName>
    </recommendedName>
</protein>
<evidence type="ECO:0000256" key="6">
    <source>
        <dbReference type="ARBA" id="ARBA00023303"/>
    </source>
</evidence>
<keyword evidence="5 10" id="KW-0472">Membrane</keyword>
<evidence type="ECO:0000256" key="10">
    <source>
        <dbReference type="HAMAP-Rule" id="MF_00454"/>
    </source>
</evidence>
<evidence type="ECO:0000256" key="7">
    <source>
        <dbReference type="ARBA" id="ARBA00035120"/>
    </source>
</evidence>
<evidence type="ECO:0000256" key="9">
    <source>
        <dbReference type="ARBA" id="ARBA00049940"/>
    </source>
</evidence>
<evidence type="ECO:0000313" key="11">
    <source>
        <dbReference type="EMBL" id="MCY9694184.1"/>
    </source>
</evidence>
<dbReference type="Proteomes" id="UP001527099">
    <property type="component" value="Unassembled WGS sequence"/>
</dbReference>
<comment type="caution">
    <text evidence="11">The sequence shown here is derived from an EMBL/GenBank/DDBJ whole genome shotgun (WGS) entry which is preliminary data.</text>
</comment>
<comment type="catalytic activity">
    <reaction evidence="8">
        <text>fluoride(in) = fluoride(out)</text>
        <dbReference type="Rhea" id="RHEA:76159"/>
        <dbReference type="ChEBI" id="CHEBI:17051"/>
    </reaction>
    <physiologicalReaction direction="left-to-right" evidence="8">
        <dbReference type="Rhea" id="RHEA:76160"/>
    </physiologicalReaction>
</comment>
<comment type="similarity">
    <text evidence="7 10">Belongs to the fluoride channel Fluc/FEX (TC 1.A.43) family.</text>
</comment>
<keyword evidence="10" id="KW-0406">Ion transport</keyword>
<evidence type="ECO:0000256" key="8">
    <source>
        <dbReference type="ARBA" id="ARBA00035585"/>
    </source>
</evidence>
<sequence>MNVVALVIGGFIGTILRYATGDFIPPLPNGFPLGILIINFLGCFLLGWFFTVTLERWNIRPAIRLGLGTGVIGAFTTFSTFSVQTVDLMQHGHFFVAALYVLLSIIGGILLTFAGGRLAHVQRRGGTA</sequence>
<comment type="function">
    <text evidence="9 10">Fluoride-specific ion channel. Important for reducing fluoride concentration in the cell, thus reducing its toxicity.</text>
</comment>
<name>A0ABT4GDC4_9BACL</name>
<reference evidence="11 12" key="1">
    <citation type="submission" date="2022-05" db="EMBL/GenBank/DDBJ databases">
        <title>Genome Sequencing of Bee-Associated Microbes.</title>
        <authorList>
            <person name="Dunlap C."/>
        </authorList>
    </citation>
    <scope>NUCLEOTIDE SEQUENCE [LARGE SCALE GENOMIC DNA]</scope>
    <source>
        <strain evidence="11 12">NRRL B-14421</strain>
    </source>
</reference>